<dbReference type="PANTHER" id="PTHR43289">
    <property type="entry name" value="MITOGEN-ACTIVATED PROTEIN KINASE KINASE KINASE 20-RELATED"/>
    <property type="match status" value="1"/>
</dbReference>
<reference evidence="9 10" key="1">
    <citation type="submission" date="2020-08" db="EMBL/GenBank/DDBJ databases">
        <title>Genomic Encyclopedia of Type Strains, Phase III (KMG-III): the genomes of soil and plant-associated and newly described type strains.</title>
        <authorList>
            <person name="Whitman W."/>
        </authorList>
    </citation>
    <scope>NUCLEOTIDE SEQUENCE [LARGE SCALE GENOMIC DNA]</scope>
    <source>
        <strain evidence="9 10">CECT 8960</strain>
    </source>
</reference>
<dbReference type="GO" id="GO:0005524">
    <property type="term" value="F:ATP binding"/>
    <property type="evidence" value="ECO:0007669"/>
    <property type="project" value="UniProtKB-UniRule"/>
</dbReference>
<evidence type="ECO:0000313" key="10">
    <source>
        <dbReference type="Proteomes" id="UP000520767"/>
    </source>
</evidence>
<dbReference type="EC" id="2.7.11.1" evidence="1"/>
<keyword evidence="3 9" id="KW-0808">Transferase</keyword>
<evidence type="ECO:0000256" key="4">
    <source>
        <dbReference type="ARBA" id="ARBA00022741"/>
    </source>
</evidence>
<feature type="binding site" evidence="7">
    <location>
        <position position="38"/>
    </location>
    <ligand>
        <name>ATP</name>
        <dbReference type="ChEBI" id="CHEBI:30616"/>
    </ligand>
</feature>
<proteinExistence type="predicted"/>
<evidence type="ECO:0000256" key="2">
    <source>
        <dbReference type="ARBA" id="ARBA00022527"/>
    </source>
</evidence>
<dbReference type="Pfam" id="PF00069">
    <property type="entry name" value="Pkinase"/>
    <property type="match status" value="1"/>
</dbReference>
<dbReference type="GO" id="GO:0004674">
    <property type="term" value="F:protein serine/threonine kinase activity"/>
    <property type="evidence" value="ECO:0007669"/>
    <property type="project" value="UniProtKB-KW"/>
</dbReference>
<dbReference type="RefSeq" id="WP_184815977.1">
    <property type="nucleotide sequence ID" value="NZ_JACHJQ010000011.1"/>
</dbReference>
<dbReference type="InterPro" id="IPR011009">
    <property type="entry name" value="Kinase-like_dom_sf"/>
</dbReference>
<dbReference type="CDD" id="cd14014">
    <property type="entry name" value="STKc_PknB_like"/>
    <property type="match status" value="1"/>
</dbReference>
<dbReference type="EMBL" id="JACHJQ010000011">
    <property type="protein sequence ID" value="MBB4912000.1"/>
    <property type="molecule type" value="Genomic_DNA"/>
</dbReference>
<keyword evidence="2" id="KW-0723">Serine/threonine-protein kinase</keyword>
<keyword evidence="10" id="KW-1185">Reference proteome</keyword>
<keyword evidence="4 7" id="KW-0547">Nucleotide-binding</keyword>
<dbReference type="InterPro" id="IPR000719">
    <property type="entry name" value="Prot_kinase_dom"/>
</dbReference>
<keyword evidence="5 9" id="KW-0418">Kinase</keyword>
<accession>A0A7W7VJE7</accession>
<gene>
    <name evidence="9" type="ORF">FHR82_008271</name>
</gene>
<protein>
    <recommendedName>
        <fullName evidence="1">non-specific serine/threonine protein kinase</fullName>
        <ecNumber evidence="1">2.7.11.1</ecNumber>
    </recommendedName>
</protein>
<dbReference type="PANTHER" id="PTHR43289:SF6">
    <property type="entry name" value="SERINE_THREONINE-PROTEIN KINASE NEKL-3"/>
    <property type="match status" value="1"/>
</dbReference>
<organism evidence="9 10">
    <name type="scientific">Actinophytocola algeriensis</name>
    <dbReference type="NCBI Taxonomy" id="1768010"/>
    <lineage>
        <taxon>Bacteria</taxon>
        <taxon>Bacillati</taxon>
        <taxon>Actinomycetota</taxon>
        <taxon>Actinomycetes</taxon>
        <taxon>Pseudonocardiales</taxon>
        <taxon>Pseudonocardiaceae</taxon>
    </lineage>
</organism>
<name>A0A7W7VJE7_9PSEU</name>
<dbReference type="Gene3D" id="1.10.510.10">
    <property type="entry name" value="Transferase(Phosphotransferase) domain 1"/>
    <property type="match status" value="1"/>
</dbReference>
<feature type="domain" description="Protein kinase" evidence="8">
    <location>
        <begin position="9"/>
        <end position="257"/>
    </location>
</feature>
<evidence type="ECO:0000259" key="8">
    <source>
        <dbReference type="PROSITE" id="PS50011"/>
    </source>
</evidence>
<dbReference type="AlphaFoldDB" id="A0A7W7VJE7"/>
<evidence type="ECO:0000256" key="6">
    <source>
        <dbReference type="ARBA" id="ARBA00022840"/>
    </source>
</evidence>
<dbReference type="PROSITE" id="PS00107">
    <property type="entry name" value="PROTEIN_KINASE_ATP"/>
    <property type="match status" value="1"/>
</dbReference>
<dbReference type="InterPro" id="IPR017441">
    <property type="entry name" value="Protein_kinase_ATP_BS"/>
</dbReference>
<dbReference type="Proteomes" id="UP000520767">
    <property type="component" value="Unassembled WGS sequence"/>
</dbReference>
<evidence type="ECO:0000256" key="3">
    <source>
        <dbReference type="ARBA" id="ARBA00022679"/>
    </source>
</evidence>
<dbReference type="SUPFAM" id="SSF56112">
    <property type="entry name" value="Protein kinase-like (PK-like)"/>
    <property type="match status" value="1"/>
</dbReference>
<sequence length="581" mass="60630">MSEWTVPGYTQLTVLGEGGFGRVVLARHDATSRVVAIKYLHVTDEASRAQFRHEAAILHRVVSPHVARLYQFVETGEGAAIVMEAVPGASLKDILARHGTLTPEAALAILKGSLLGLAAAHQAGTVHRDYKPGNVLVQPNNQSKLVDFGIALLSGHSGHSGGTPAYMAPEQWQGAPATPATDVYAATCVFFLCVTGFRPFTDTDTERLRHAHQFAAPPVAAVPEPVRALVARGMAKDVATRPASAAAFVAELESAAVAGYGKDWESNGWRRLGGYAGTLLAASPMAWLVSSTGVLTATGGTAAAGAGAAGAAGSAVAAKTAAGALAAKAAAAVVGAAVVVGATVIVVNTTGDDPPPAQPFAVSVETEQASYDVNMDVSAQVVELSGSPRAEELNAALRAPVDSAVRYVRDSVASIRQDLRDSGDERWDDPTSIEVTADVLLQNERYVSVRYDNLPRLGQLSDSSWQSYRTVTVDLDTGTALTPAEMFQPDGAGMLANRWMKVESITGCPDIGTGATRLDLTDENIGKEVLVAFTRDHASFTVELSKFGSRATACGTQIVDMPYDELTDVLDPALVDGLTAG</sequence>
<dbReference type="PROSITE" id="PS50011">
    <property type="entry name" value="PROTEIN_KINASE_DOM"/>
    <property type="match status" value="1"/>
</dbReference>
<evidence type="ECO:0000256" key="7">
    <source>
        <dbReference type="PROSITE-ProRule" id="PRU10141"/>
    </source>
</evidence>
<keyword evidence="6 7" id="KW-0067">ATP-binding</keyword>
<comment type="caution">
    <text evidence="9">The sequence shown here is derived from an EMBL/GenBank/DDBJ whole genome shotgun (WGS) entry which is preliminary data.</text>
</comment>
<evidence type="ECO:0000256" key="1">
    <source>
        <dbReference type="ARBA" id="ARBA00012513"/>
    </source>
</evidence>
<evidence type="ECO:0000256" key="5">
    <source>
        <dbReference type="ARBA" id="ARBA00022777"/>
    </source>
</evidence>
<evidence type="ECO:0000313" key="9">
    <source>
        <dbReference type="EMBL" id="MBB4912000.1"/>
    </source>
</evidence>